<keyword evidence="5" id="KW-0804">Transcription</keyword>
<dbReference type="GO" id="GO:0008270">
    <property type="term" value="F:zinc ion binding"/>
    <property type="evidence" value="ECO:0007669"/>
    <property type="project" value="InterPro"/>
</dbReference>
<dbReference type="InterPro" id="IPR036864">
    <property type="entry name" value="Zn2-C6_fun-type_DNA-bd_sf"/>
</dbReference>
<evidence type="ECO:0000256" key="5">
    <source>
        <dbReference type="ARBA" id="ARBA00023163"/>
    </source>
</evidence>
<dbReference type="SUPFAM" id="SSF57701">
    <property type="entry name" value="Zn2/Cys6 DNA-binding domain"/>
    <property type="match status" value="1"/>
</dbReference>
<dbReference type="EMBL" id="JAJTJA010000003">
    <property type="protein sequence ID" value="KAH8701532.1"/>
    <property type="molecule type" value="Genomic_DNA"/>
</dbReference>
<evidence type="ECO:0000256" key="3">
    <source>
        <dbReference type="ARBA" id="ARBA00023015"/>
    </source>
</evidence>
<evidence type="ECO:0000256" key="4">
    <source>
        <dbReference type="ARBA" id="ARBA00023125"/>
    </source>
</evidence>
<dbReference type="InterPro" id="IPR001138">
    <property type="entry name" value="Zn2Cys6_DnaBD"/>
</dbReference>
<gene>
    <name evidence="8" type="ORF">BGW36DRAFT_371072</name>
</gene>
<dbReference type="GO" id="GO:0005634">
    <property type="term" value="C:nucleus"/>
    <property type="evidence" value="ECO:0007669"/>
    <property type="project" value="TreeGrafter"/>
</dbReference>
<dbReference type="GeneID" id="70245608"/>
<feature type="domain" description="Zn(2)-C6 fungal-type" evidence="7">
    <location>
        <begin position="19"/>
        <end position="50"/>
    </location>
</feature>
<name>A0AAD4KUN0_9EURO</name>
<dbReference type="AlphaFoldDB" id="A0AAD4KUN0"/>
<evidence type="ECO:0000313" key="8">
    <source>
        <dbReference type="EMBL" id="KAH8701532.1"/>
    </source>
</evidence>
<comment type="caution">
    <text evidence="8">The sequence shown here is derived from an EMBL/GenBank/DDBJ whole genome shotgun (WGS) entry which is preliminary data.</text>
</comment>
<accession>A0AAD4KUN0</accession>
<keyword evidence="4" id="KW-0238">DNA-binding</keyword>
<dbReference type="InterPro" id="IPR051430">
    <property type="entry name" value="Fungal_TF_Env_Response"/>
</dbReference>
<dbReference type="PROSITE" id="PS50048">
    <property type="entry name" value="ZN2_CY6_FUNGAL_2"/>
    <property type="match status" value="1"/>
</dbReference>
<evidence type="ECO:0000256" key="6">
    <source>
        <dbReference type="ARBA" id="ARBA00023242"/>
    </source>
</evidence>
<dbReference type="GO" id="GO:0000978">
    <property type="term" value="F:RNA polymerase II cis-regulatory region sequence-specific DNA binding"/>
    <property type="evidence" value="ECO:0007669"/>
    <property type="project" value="TreeGrafter"/>
</dbReference>
<dbReference type="SMART" id="SM00066">
    <property type="entry name" value="GAL4"/>
    <property type="match status" value="1"/>
</dbReference>
<proteinExistence type="predicted"/>
<dbReference type="Gene3D" id="4.10.240.10">
    <property type="entry name" value="Zn(2)-C6 fungal-type DNA-binding domain"/>
    <property type="match status" value="1"/>
</dbReference>
<keyword evidence="2" id="KW-0862">Zinc</keyword>
<evidence type="ECO:0000256" key="1">
    <source>
        <dbReference type="ARBA" id="ARBA00022723"/>
    </source>
</evidence>
<protein>
    <recommendedName>
        <fullName evidence="7">Zn(2)-C6 fungal-type domain-containing protein</fullName>
    </recommendedName>
</protein>
<evidence type="ECO:0000256" key="2">
    <source>
        <dbReference type="ARBA" id="ARBA00022833"/>
    </source>
</evidence>
<keyword evidence="6" id="KW-0539">Nucleus</keyword>
<sequence length="103" mass="11470">MNSSNAPSLPHKRRRPALSCEQCRRRKVQCDRKMPCGPCKKTRPSLACSYVHEGKAALHAGLDMSVIDGDEPELMIPCSPRALLNTRGGYVERTRLAQLEHSV</sequence>
<dbReference type="PROSITE" id="PS00463">
    <property type="entry name" value="ZN2_CY6_FUNGAL_1"/>
    <property type="match status" value="1"/>
</dbReference>
<dbReference type="RefSeq" id="XP_046074908.1">
    <property type="nucleotide sequence ID" value="XM_046215321.1"/>
</dbReference>
<keyword evidence="9" id="KW-1185">Reference proteome</keyword>
<dbReference type="PANTHER" id="PTHR31944:SF129">
    <property type="entry name" value="ASPYRIDONES CLUSTER REGULATOR APDR-RELATED"/>
    <property type="match status" value="1"/>
</dbReference>
<evidence type="ECO:0000259" key="7">
    <source>
        <dbReference type="PROSITE" id="PS50048"/>
    </source>
</evidence>
<dbReference type="Pfam" id="PF00172">
    <property type="entry name" value="Zn_clus"/>
    <property type="match status" value="1"/>
</dbReference>
<reference evidence="8" key="1">
    <citation type="submission" date="2021-12" db="EMBL/GenBank/DDBJ databases">
        <title>Convergent genome expansion in fungi linked to evolution of root-endophyte symbiosis.</title>
        <authorList>
            <consortium name="DOE Joint Genome Institute"/>
            <person name="Ke Y.-H."/>
            <person name="Bonito G."/>
            <person name="Liao H.-L."/>
            <person name="Looney B."/>
            <person name="Rojas-Flechas A."/>
            <person name="Nash J."/>
            <person name="Hameed K."/>
            <person name="Schadt C."/>
            <person name="Martin F."/>
            <person name="Crous P.W."/>
            <person name="Miettinen O."/>
            <person name="Magnuson J.K."/>
            <person name="Labbe J."/>
            <person name="Jacobson D."/>
            <person name="Doktycz M.J."/>
            <person name="Veneault-Fourrey C."/>
            <person name="Kuo A."/>
            <person name="Mondo S."/>
            <person name="Calhoun S."/>
            <person name="Riley R."/>
            <person name="Ohm R."/>
            <person name="LaButti K."/>
            <person name="Andreopoulos B."/>
            <person name="Pangilinan J."/>
            <person name="Nolan M."/>
            <person name="Tritt A."/>
            <person name="Clum A."/>
            <person name="Lipzen A."/>
            <person name="Daum C."/>
            <person name="Barry K."/>
            <person name="Grigoriev I.V."/>
            <person name="Vilgalys R."/>
        </authorList>
    </citation>
    <scope>NUCLEOTIDE SEQUENCE</scope>
    <source>
        <strain evidence="8">PMI_201</strain>
    </source>
</reference>
<keyword evidence="1" id="KW-0479">Metal-binding</keyword>
<dbReference type="CDD" id="cd00067">
    <property type="entry name" value="GAL4"/>
    <property type="match status" value="1"/>
</dbReference>
<dbReference type="PANTHER" id="PTHR31944">
    <property type="entry name" value="HEME-RESPONSIVE ZINC FINGER TRANSCRIPTION FACTOR HAP1"/>
    <property type="match status" value="1"/>
</dbReference>
<organism evidence="8 9">
    <name type="scientific">Talaromyces proteolyticus</name>
    <dbReference type="NCBI Taxonomy" id="1131652"/>
    <lineage>
        <taxon>Eukaryota</taxon>
        <taxon>Fungi</taxon>
        <taxon>Dikarya</taxon>
        <taxon>Ascomycota</taxon>
        <taxon>Pezizomycotina</taxon>
        <taxon>Eurotiomycetes</taxon>
        <taxon>Eurotiomycetidae</taxon>
        <taxon>Eurotiales</taxon>
        <taxon>Trichocomaceae</taxon>
        <taxon>Talaromyces</taxon>
        <taxon>Talaromyces sect. Bacilispori</taxon>
    </lineage>
</organism>
<evidence type="ECO:0000313" key="9">
    <source>
        <dbReference type="Proteomes" id="UP001201262"/>
    </source>
</evidence>
<dbReference type="Proteomes" id="UP001201262">
    <property type="component" value="Unassembled WGS sequence"/>
</dbReference>
<keyword evidence="3" id="KW-0805">Transcription regulation</keyword>
<dbReference type="GO" id="GO:0001228">
    <property type="term" value="F:DNA-binding transcription activator activity, RNA polymerase II-specific"/>
    <property type="evidence" value="ECO:0007669"/>
    <property type="project" value="TreeGrafter"/>
</dbReference>